<keyword evidence="2" id="KW-0732">Signal</keyword>
<accession>A0A9P1INT8</accession>
<gene>
    <name evidence="3" type="ORF">CAMP_LOCUS11068</name>
</gene>
<comment type="caution">
    <text evidence="3">The sequence shown here is derived from an EMBL/GenBank/DDBJ whole genome shotgun (WGS) entry which is preliminary data.</text>
</comment>
<proteinExistence type="predicted"/>
<evidence type="ECO:0000256" key="2">
    <source>
        <dbReference type="SAM" id="SignalP"/>
    </source>
</evidence>
<dbReference type="Proteomes" id="UP001152747">
    <property type="component" value="Unassembled WGS sequence"/>
</dbReference>
<evidence type="ECO:0000313" key="3">
    <source>
        <dbReference type="EMBL" id="CAI5448431.1"/>
    </source>
</evidence>
<sequence>MFYFLSLVLICEVGGNGVDFREDQNSADREKKLVVLEDLIEVQRKYRELKEKWTKIKGEDKNNKQEEEEEKFESTTSFLPKSTIIAENNLVNSDEMDDEESFVEITDEFIDDISKKSPAEQLEEIQHLISDAFQKNKNNTENTSDPIMDMLPIPAPSRSMKIEVQEDDQKIQILTTRTTISPVVPSTVPAFFDIKIKPSDVPIVIQNKKVPKNILRDPENLVGNIQPKNRHLGDVPKKLQIIGETSEEEEIPPKPSEEVTLDQVLRSQNPEKILNLVPLQEIPQKMQSFGTTSRLKYQEKQNFVDPKLESLLKNEVAQLQANLPTRLIMTSNNSSGAGRMGIFPTSTFPKPPPLPPLSFGIERDLDSNLNSDSEIAFQTSTPKNQDEFQNRATTTAEMMMIKKFFDEEESVPRVKTATKKLIDNDTLAGAQRKLKSKGISKKTPKKINETSILKLPAWGASEIVKLVTTTSMPTVGTLPPPPSISSQNSPQKRDSDFHQIEIDKLIFKNQEARSDIPRCSRIFGKEMDSLQIVQISRNMGLFDISKTIEDAETTENPIIIDDEIDRILEEKRNLVGKLEVLLSLSESRALIFDLLEIQKSVIEKLENAALDMIENLIKTTTTLQAEKSVEEMAADIESNFVTEENSSNLEEMPEPIVNFKTNLISVPRPNINGLYMFRRPLPIAPPTMKPIQQLELLATPKPQASAARIHVPSLSAQEDIIEIPADDREVCKQVECDFEQGLCNFESSHDETTRLHHQIRQKRSFSEDILDDIDNVAEDLLPFTFRAWSIWTGRWENTQKQIDIGPIFKPQKSHFAGVFLEPEQAAILSTPLILTGRSTTIRFMLFEASRGMRLRVCCDRFCPMETENGLFRGHRKWIKRSVTCPPNTQSISFECLNSGAERGACGIDEIFVKHPKCAQFFQGADQR</sequence>
<protein>
    <submittedName>
        <fullName evidence="3">Uncharacterized protein</fullName>
    </submittedName>
</protein>
<dbReference type="EMBL" id="CANHGI010000004">
    <property type="protein sequence ID" value="CAI5448431.1"/>
    <property type="molecule type" value="Genomic_DNA"/>
</dbReference>
<dbReference type="AlphaFoldDB" id="A0A9P1INT8"/>
<organism evidence="3 4">
    <name type="scientific">Caenorhabditis angaria</name>
    <dbReference type="NCBI Taxonomy" id="860376"/>
    <lineage>
        <taxon>Eukaryota</taxon>
        <taxon>Metazoa</taxon>
        <taxon>Ecdysozoa</taxon>
        <taxon>Nematoda</taxon>
        <taxon>Chromadorea</taxon>
        <taxon>Rhabditida</taxon>
        <taxon>Rhabditina</taxon>
        <taxon>Rhabditomorpha</taxon>
        <taxon>Rhabditoidea</taxon>
        <taxon>Rhabditidae</taxon>
        <taxon>Peloderinae</taxon>
        <taxon>Caenorhabditis</taxon>
    </lineage>
</organism>
<evidence type="ECO:0000256" key="1">
    <source>
        <dbReference type="SAM" id="MobiDB-lite"/>
    </source>
</evidence>
<evidence type="ECO:0000313" key="4">
    <source>
        <dbReference type="Proteomes" id="UP001152747"/>
    </source>
</evidence>
<feature type="chain" id="PRO_5040244803" evidence="2">
    <location>
        <begin position="18"/>
        <end position="927"/>
    </location>
</feature>
<keyword evidence="4" id="KW-1185">Reference proteome</keyword>
<name>A0A9P1INT8_9PELO</name>
<feature type="signal peptide" evidence="2">
    <location>
        <begin position="1"/>
        <end position="17"/>
    </location>
</feature>
<dbReference type="OrthoDB" id="5877346at2759"/>
<feature type="region of interest" description="Disordered" evidence="1">
    <location>
        <begin position="473"/>
        <end position="493"/>
    </location>
</feature>
<reference evidence="3" key="1">
    <citation type="submission" date="2022-11" db="EMBL/GenBank/DDBJ databases">
        <authorList>
            <person name="Kikuchi T."/>
        </authorList>
    </citation>
    <scope>NUCLEOTIDE SEQUENCE</scope>
    <source>
        <strain evidence="3">PS1010</strain>
    </source>
</reference>